<dbReference type="RefSeq" id="WP_179655784.1">
    <property type="nucleotide sequence ID" value="NZ_CP083931.1"/>
</dbReference>
<accession>A0A286E6W1</accession>
<dbReference type="AlphaFoldDB" id="A0A286E6W1"/>
<keyword evidence="2" id="KW-0808">Transferase</keyword>
<dbReference type="EMBL" id="OCNF01000004">
    <property type="protein sequence ID" value="SOD66642.1"/>
    <property type="molecule type" value="Genomic_DNA"/>
</dbReference>
<dbReference type="Pfam" id="PF00583">
    <property type="entry name" value="Acetyltransf_1"/>
    <property type="match status" value="1"/>
</dbReference>
<dbReference type="Proteomes" id="UP000219669">
    <property type="component" value="Unassembled WGS sequence"/>
</dbReference>
<dbReference type="GO" id="GO:0016747">
    <property type="term" value="F:acyltransferase activity, transferring groups other than amino-acyl groups"/>
    <property type="evidence" value="ECO:0007669"/>
    <property type="project" value="InterPro"/>
</dbReference>
<sequence>MNNDKTHHFEQIGLTSPHVQAAKRIYYQAFGHSKPLPFWVLQLNALRPTVQFWALLENDELRGWLYLLVGKDIVFIYYCAIAQPYRSRGYGGLMMDWLKQRFPKHRLALNLPLPDGHETQRERFYARHGFRHADFVYTERGLRSDVLVCQGDLTAAEYVALLRPFAFYCYPIRTLPRV</sequence>
<proteinExistence type="predicted"/>
<dbReference type="Gene3D" id="3.40.630.30">
    <property type="match status" value="1"/>
</dbReference>
<dbReference type="PROSITE" id="PS51186">
    <property type="entry name" value="GNAT"/>
    <property type="match status" value="1"/>
</dbReference>
<dbReference type="InterPro" id="IPR016181">
    <property type="entry name" value="Acyl_CoA_acyltransferase"/>
</dbReference>
<feature type="domain" description="N-acetyltransferase" evidence="1">
    <location>
        <begin position="9"/>
        <end position="152"/>
    </location>
</feature>
<evidence type="ECO:0000259" key="1">
    <source>
        <dbReference type="PROSITE" id="PS51186"/>
    </source>
</evidence>
<gene>
    <name evidence="2" type="ORF">SAMN02746062_00677</name>
</gene>
<name>A0A286E6W1_9NEIS</name>
<organism evidence="2 3">
    <name type="scientific">Alysiella filiformis DSM 16848</name>
    <dbReference type="NCBI Taxonomy" id="1120981"/>
    <lineage>
        <taxon>Bacteria</taxon>
        <taxon>Pseudomonadati</taxon>
        <taxon>Pseudomonadota</taxon>
        <taxon>Betaproteobacteria</taxon>
        <taxon>Neisseriales</taxon>
        <taxon>Neisseriaceae</taxon>
        <taxon>Alysiella</taxon>
    </lineage>
</organism>
<dbReference type="InterPro" id="IPR000182">
    <property type="entry name" value="GNAT_dom"/>
</dbReference>
<protein>
    <submittedName>
        <fullName evidence="2">Acetyltransferase (GNAT) domain-containing protein</fullName>
    </submittedName>
</protein>
<evidence type="ECO:0000313" key="3">
    <source>
        <dbReference type="Proteomes" id="UP000219669"/>
    </source>
</evidence>
<keyword evidence="3" id="KW-1185">Reference proteome</keyword>
<dbReference type="SUPFAM" id="SSF55729">
    <property type="entry name" value="Acyl-CoA N-acyltransferases (Nat)"/>
    <property type="match status" value="1"/>
</dbReference>
<reference evidence="2 3" key="1">
    <citation type="submission" date="2017-09" db="EMBL/GenBank/DDBJ databases">
        <authorList>
            <person name="Ehlers B."/>
            <person name="Leendertz F.H."/>
        </authorList>
    </citation>
    <scope>NUCLEOTIDE SEQUENCE [LARGE SCALE GENOMIC DNA]</scope>
    <source>
        <strain evidence="2 3">DSM 16848</strain>
    </source>
</reference>
<dbReference type="CDD" id="cd04301">
    <property type="entry name" value="NAT_SF"/>
    <property type="match status" value="1"/>
</dbReference>
<evidence type="ECO:0000313" key="2">
    <source>
        <dbReference type="EMBL" id="SOD66642.1"/>
    </source>
</evidence>